<sequence>MNCKQDRHTPVVLASKPSASFSTVSSAASATSAGTSRSGGSRLLFGEIDTSSDRSIESYASVCSFVLCDSSTFLKFWLEDKCRETFLSILPKKDLASLRLACHDFSVRAAPALFSDMTITFKTNTFTKPSKLAELDRLGFYVKTLRFNLPHTSDTILPPLIEPETGAELSFTYTPQVQDFSSRRPKYGDLGTTEILSRQYPALFHAATNVPAFVRAFSSFINLEHLVVNCPGYHVTNRYSRTIVDYALISLRIAVEKNCLNALDSLTLAPIHPGGLIYLSPLLGFGASPRSAARWSRIKHLKIYAVHLPAAEGDSPEPNQVKLLQTYLRNFQSNLESFRFRWIGPKGPLPIKRPVSRAAPEGQHPALARPDTRPRPAKSCRKAAKPLHFPRLKKLKVRGIATPAIDISTFIAAHKPTIEELDLEDIELTAGTWDDALQPLQKKSKPHPVKRVEDEIPIMLSPTFAASHAPVAMERIEAMSSHDLAPHRSVRVSKWFASKAKTPTAARKLREGLQGCEEQLRKVLRGSAFPAWR</sequence>
<dbReference type="OrthoDB" id="5327538at2759"/>
<gene>
    <name evidence="2" type="ORF">AC579_7317</name>
</gene>
<name>A0A139I8G7_9PEZI</name>
<dbReference type="EMBL" id="LFZO01000223">
    <property type="protein sequence ID" value="KXT11037.1"/>
    <property type="molecule type" value="Genomic_DNA"/>
</dbReference>
<protein>
    <submittedName>
        <fullName evidence="2">Uncharacterized protein</fullName>
    </submittedName>
</protein>
<feature type="region of interest" description="Disordered" evidence="1">
    <location>
        <begin position="354"/>
        <end position="378"/>
    </location>
</feature>
<organism evidence="2 3">
    <name type="scientific">Pseudocercospora musae</name>
    <dbReference type="NCBI Taxonomy" id="113226"/>
    <lineage>
        <taxon>Eukaryota</taxon>
        <taxon>Fungi</taxon>
        <taxon>Dikarya</taxon>
        <taxon>Ascomycota</taxon>
        <taxon>Pezizomycotina</taxon>
        <taxon>Dothideomycetes</taxon>
        <taxon>Dothideomycetidae</taxon>
        <taxon>Mycosphaerellales</taxon>
        <taxon>Mycosphaerellaceae</taxon>
        <taxon>Pseudocercospora</taxon>
    </lineage>
</organism>
<dbReference type="STRING" id="113226.A0A139I8G7"/>
<dbReference type="AlphaFoldDB" id="A0A139I8G7"/>
<evidence type="ECO:0000313" key="3">
    <source>
        <dbReference type="Proteomes" id="UP000073492"/>
    </source>
</evidence>
<evidence type="ECO:0000256" key="1">
    <source>
        <dbReference type="SAM" id="MobiDB-lite"/>
    </source>
</evidence>
<evidence type="ECO:0000313" key="2">
    <source>
        <dbReference type="EMBL" id="KXT11037.1"/>
    </source>
</evidence>
<proteinExistence type="predicted"/>
<accession>A0A139I8G7</accession>
<dbReference type="Proteomes" id="UP000073492">
    <property type="component" value="Unassembled WGS sequence"/>
</dbReference>
<reference evidence="2 3" key="1">
    <citation type="submission" date="2015-07" db="EMBL/GenBank/DDBJ databases">
        <title>Comparative genomics of the Sigatoka disease complex on banana suggests a link between parallel evolutionary changes in Pseudocercospora fijiensis and Pseudocercospora eumusae and increased virulence on the banana host.</title>
        <authorList>
            <person name="Chang T.-C."/>
            <person name="Salvucci A."/>
            <person name="Crous P.W."/>
            <person name="Stergiopoulos I."/>
        </authorList>
    </citation>
    <scope>NUCLEOTIDE SEQUENCE [LARGE SCALE GENOMIC DNA]</scope>
    <source>
        <strain evidence="2 3">CBS 116634</strain>
    </source>
</reference>
<dbReference type="EMBL" id="LFZO01000223">
    <property type="protein sequence ID" value="KXT11036.1"/>
    <property type="molecule type" value="Genomic_DNA"/>
</dbReference>
<dbReference type="EMBL" id="LFZO01000223">
    <property type="protein sequence ID" value="KXT11038.1"/>
    <property type="molecule type" value="Genomic_DNA"/>
</dbReference>
<comment type="caution">
    <text evidence="2">The sequence shown here is derived from an EMBL/GenBank/DDBJ whole genome shotgun (WGS) entry which is preliminary data.</text>
</comment>
<keyword evidence="3" id="KW-1185">Reference proteome</keyword>